<feature type="domain" description="Potassium channel tetramerisation-type BTB" evidence="2">
    <location>
        <begin position="153"/>
        <end position="243"/>
    </location>
</feature>
<dbReference type="Gene3D" id="3.30.710.10">
    <property type="entry name" value="Potassium Channel Kv1.1, Chain A"/>
    <property type="match status" value="1"/>
</dbReference>
<dbReference type="CDD" id="cd18316">
    <property type="entry name" value="BTB_POZ_KCTD-like"/>
    <property type="match status" value="1"/>
</dbReference>
<evidence type="ECO:0000259" key="2">
    <source>
        <dbReference type="Pfam" id="PF02214"/>
    </source>
</evidence>
<dbReference type="PANTHER" id="PTHR11145:SF8">
    <property type="entry name" value="RE57120P"/>
    <property type="match status" value="1"/>
</dbReference>
<proteinExistence type="predicted"/>
<feature type="region of interest" description="Disordered" evidence="1">
    <location>
        <begin position="1"/>
        <end position="20"/>
    </location>
</feature>
<dbReference type="InterPro" id="IPR045068">
    <property type="entry name" value="BACURD1-3"/>
</dbReference>
<dbReference type="AlphaFoldDB" id="A0AAD5X0V5"/>
<accession>A0AAD5X0V5</accession>
<protein>
    <recommendedName>
        <fullName evidence="2">Potassium channel tetramerisation-type BTB domain-containing protein</fullName>
    </recommendedName>
</protein>
<dbReference type="InterPro" id="IPR003131">
    <property type="entry name" value="T1-type_BTB"/>
</dbReference>
<name>A0AAD5X0V5_9FUNG</name>
<evidence type="ECO:0000256" key="1">
    <source>
        <dbReference type="SAM" id="MobiDB-lite"/>
    </source>
</evidence>
<dbReference type="Proteomes" id="UP001212841">
    <property type="component" value="Unassembled WGS sequence"/>
</dbReference>
<organism evidence="3 4">
    <name type="scientific">Rhizophlyctis rosea</name>
    <dbReference type="NCBI Taxonomy" id="64517"/>
    <lineage>
        <taxon>Eukaryota</taxon>
        <taxon>Fungi</taxon>
        <taxon>Fungi incertae sedis</taxon>
        <taxon>Chytridiomycota</taxon>
        <taxon>Chytridiomycota incertae sedis</taxon>
        <taxon>Chytridiomycetes</taxon>
        <taxon>Rhizophlyctidales</taxon>
        <taxon>Rhizophlyctidaceae</taxon>
        <taxon>Rhizophlyctis</taxon>
    </lineage>
</organism>
<dbReference type="GO" id="GO:0051260">
    <property type="term" value="P:protein homooligomerization"/>
    <property type="evidence" value="ECO:0007669"/>
    <property type="project" value="InterPro"/>
</dbReference>
<comment type="caution">
    <text evidence="3">The sequence shown here is derived from an EMBL/GenBank/DDBJ whole genome shotgun (WGS) entry which is preliminary data.</text>
</comment>
<dbReference type="EMBL" id="JADGJD010000679">
    <property type="protein sequence ID" value="KAJ3049198.1"/>
    <property type="molecule type" value="Genomic_DNA"/>
</dbReference>
<gene>
    <name evidence="3" type="ORF">HK097_009770</name>
</gene>
<dbReference type="SUPFAM" id="SSF54695">
    <property type="entry name" value="POZ domain"/>
    <property type="match status" value="1"/>
</dbReference>
<sequence>MSKMTKKTPTTATPGEASTSVSASIANLSANIDTLAKSASALKTATVDANVAFSNLETETSKMYDTLLRTITQARDLHSKRLHTAKTTHTATMNQTDGAGGNLVAAGKTTLEEVEGLTKGLEIGQKELDLKREQWDIKTDYSAEMQKKQASKVKLDIGGHIYHVSTDTLLRQEGTFFYGCFSGRWLVEPDKDGAFFIDRDGELYTYIFNFLRDGETGVLPIDPQQRQRLIKEAEYLSMEQLVETLKKPVTPVLTQPPSGLTQLVCPQCKWNMRQSGYNSYIASVAVANWVAPHKAYVCTACHFKFSIPAA</sequence>
<dbReference type="Pfam" id="PF02214">
    <property type="entry name" value="BTB_2"/>
    <property type="match status" value="1"/>
</dbReference>
<reference evidence="3" key="1">
    <citation type="submission" date="2020-05" db="EMBL/GenBank/DDBJ databases">
        <title>Phylogenomic resolution of chytrid fungi.</title>
        <authorList>
            <person name="Stajich J.E."/>
            <person name="Amses K."/>
            <person name="Simmons R."/>
            <person name="Seto K."/>
            <person name="Myers J."/>
            <person name="Bonds A."/>
            <person name="Quandt C.A."/>
            <person name="Barry K."/>
            <person name="Liu P."/>
            <person name="Grigoriev I."/>
            <person name="Longcore J.E."/>
            <person name="James T.Y."/>
        </authorList>
    </citation>
    <scope>NUCLEOTIDE SEQUENCE</scope>
    <source>
        <strain evidence="3">JEL0318</strain>
    </source>
</reference>
<dbReference type="PANTHER" id="PTHR11145">
    <property type="entry name" value="BTB/POZ DOMAIN-CONTAINING ADAPTER FOR CUL3-MEDIATED RHOA DEGRADATION PROTEIN FAMILY MEMBER"/>
    <property type="match status" value="1"/>
</dbReference>
<dbReference type="InterPro" id="IPR011333">
    <property type="entry name" value="SKP1/BTB/POZ_sf"/>
</dbReference>
<evidence type="ECO:0000313" key="4">
    <source>
        <dbReference type="Proteomes" id="UP001212841"/>
    </source>
</evidence>
<keyword evidence="4" id="KW-1185">Reference proteome</keyword>
<evidence type="ECO:0000313" key="3">
    <source>
        <dbReference type="EMBL" id="KAJ3049198.1"/>
    </source>
</evidence>